<accession>A0A2C9UPC2</accession>
<name>A0A2C9UPC2_MANES</name>
<dbReference type="AlphaFoldDB" id="A0A2C9UPC2"/>
<dbReference type="EMBL" id="CM004399">
    <property type="protein sequence ID" value="OAY32988.1"/>
    <property type="molecule type" value="Genomic_DNA"/>
</dbReference>
<reference evidence="1" key="1">
    <citation type="submission" date="2016-02" db="EMBL/GenBank/DDBJ databases">
        <title>WGS assembly of Manihot esculenta.</title>
        <authorList>
            <person name="Bredeson J.V."/>
            <person name="Prochnik S.E."/>
            <person name="Lyons J.B."/>
            <person name="Schmutz J."/>
            <person name="Grimwood J."/>
            <person name="Vrebalov J."/>
            <person name="Bart R.S."/>
            <person name="Amuge T."/>
            <person name="Ferguson M.E."/>
            <person name="Green R."/>
            <person name="Putnam N."/>
            <person name="Stites J."/>
            <person name="Rounsley S."/>
            <person name="Rokhsar D.S."/>
        </authorList>
    </citation>
    <scope>NUCLEOTIDE SEQUENCE [LARGE SCALE GENOMIC DNA]</scope>
    <source>
        <tissue evidence="1">Leaf</tissue>
    </source>
</reference>
<proteinExistence type="predicted"/>
<evidence type="ECO:0000313" key="1">
    <source>
        <dbReference type="EMBL" id="OAY32988.1"/>
    </source>
</evidence>
<protein>
    <submittedName>
        <fullName evidence="1">Uncharacterized protein</fullName>
    </submittedName>
</protein>
<gene>
    <name evidence="1" type="ORF">MANES_13G061100</name>
</gene>
<organism evidence="1">
    <name type="scientific">Manihot esculenta</name>
    <name type="common">Cassava</name>
    <name type="synonym">Jatropha manihot</name>
    <dbReference type="NCBI Taxonomy" id="3983"/>
    <lineage>
        <taxon>Eukaryota</taxon>
        <taxon>Viridiplantae</taxon>
        <taxon>Streptophyta</taxon>
        <taxon>Embryophyta</taxon>
        <taxon>Tracheophyta</taxon>
        <taxon>Spermatophyta</taxon>
        <taxon>Magnoliopsida</taxon>
        <taxon>eudicotyledons</taxon>
        <taxon>Gunneridae</taxon>
        <taxon>Pentapetalae</taxon>
        <taxon>rosids</taxon>
        <taxon>fabids</taxon>
        <taxon>Malpighiales</taxon>
        <taxon>Euphorbiaceae</taxon>
        <taxon>Crotonoideae</taxon>
        <taxon>Manihoteae</taxon>
        <taxon>Manihot</taxon>
    </lineage>
</organism>
<sequence length="52" mass="5656">MLLEILKALGSGSGGRIHIRSLNICSLDCLHGCVMQNFSCFGLFHSLSSFKL</sequence>